<proteinExistence type="predicted"/>
<evidence type="ECO:0000256" key="3">
    <source>
        <dbReference type="PROSITE-ProRule" id="PRU00317"/>
    </source>
</evidence>
<feature type="region of interest" description="Disordered" evidence="5">
    <location>
        <begin position="773"/>
        <end position="805"/>
    </location>
</feature>
<feature type="compositionally biased region" description="Polar residues" evidence="5">
    <location>
        <begin position="116"/>
        <end position="141"/>
    </location>
</feature>
<dbReference type="Pfam" id="PF00806">
    <property type="entry name" value="PUF"/>
    <property type="match status" value="8"/>
</dbReference>
<feature type="domain" description="PUM-HD" evidence="6">
    <location>
        <begin position="421"/>
        <end position="773"/>
    </location>
</feature>
<evidence type="ECO:0000313" key="8">
    <source>
        <dbReference type="Proteomes" id="UP000054321"/>
    </source>
</evidence>
<feature type="region of interest" description="Disordered" evidence="5">
    <location>
        <begin position="116"/>
        <end position="151"/>
    </location>
</feature>
<dbReference type="PANTHER" id="PTHR12537">
    <property type="entry name" value="RNA BINDING PROTEIN PUMILIO-RELATED"/>
    <property type="match status" value="1"/>
</dbReference>
<feature type="region of interest" description="Disordered" evidence="5">
    <location>
        <begin position="45"/>
        <end position="78"/>
    </location>
</feature>
<gene>
    <name evidence="7" type="ORF">OIDMADRAFT_126840</name>
</gene>
<accession>A0A0C3H6P7</accession>
<dbReference type="Proteomes" id="UP000054321">
    <property type="component" value="Unassembled WGS sequence"/>
</dbReference>
<name>A0A0C3H6P7_OIDMZ</name>
<feature type="compositionally biased region" description="Basic and acidic residues" evidence="5">
    <location>
        <begin position="142"/>
        <end position="151"/>
    </location>
</feature>
<dbReference type="SUPFAM" id="SSF48371">
    <property type="entry name" value="ARM repeat"/>
    <property type="match status" value="1"/>
</dbReference>
<dbReference type="OrthoDB" id="668540at2759"/>
<dbReference type="InterPro" id="IPR011989">
    <property type="entry name" value="ARM-like"/>
</dbReference>
<comment type="function">
    <text evidence="2">RNA-binding nucleolar protein required for pre-rRNA processing. Involved in production of 18S rRNA and assembly of small ribosomal subunit.</text>
</comment>
<evidence type="ECO:0000256" key="2">
    <source>
        <dbReference type="ARBA" id="ARBA00024893"/>
    </source>
</evidence>
<dbReference type="InterPro" id="IPR033133">
    <property type="entry name" value="PUM-HD"/>
</dbReference>
<feature type="repeat" description="Pumilio" evidence="3">
    <location>
        <begin position="484"/>
        <end position="519"/>
    </location>
</feature>
<dbReference type="GO" id="GO:0010608">
    <property type="term" value="P:post-transcriptional regulation of gene expression"/>
    <property type="evidence" value="ECO:0007669"/>
    <property type="project" value="TreeGrafter"/>
</dbReference>
<dbReference type="InterPro" id="IPR016024">
    <property type="entry name" value="ARM-type_fold"/>
</dbReference>
<feature type="repeat" description="Pumilio" evidence="3">
    <location>
        <begin position="520"/>
        <end position="555"/>
    </location>
</feature>
<dbReference type="SMART" id="SM00025">
    <property type="entry name" value="Pumilio"/>
    <property type="match status" value="8"/>
</dbReference>
<reference evidence="7 8" key="1">
    <citation type="submission" date="2014-04" db="EMBL/GenBank/DDBJ databases">
        <authorList>
            <consortium name="DOE Joint Genome Institute"/>
            <person name="Kuo A."/>
            <person name="Martino E."/>
            <person name="Perotto S."/>
            <person name="Kohler A."/>
            <person name="Nagy L.G."/>
            <person name="Floudas D."/>
            <person name="Copeland A."/>
            <person name="Barry K.W."/>
            <person name="Cichocki N."/>
            <person name="Veneault-Fourrey C."/>
            <person name="LaButti K."/>
            <person name="Lindquist E.A."/>
            <person name="Lipzen A."/>
            <person name="Lundell T."/>
            <person name="Morin E."/>
            <person name="Murat C."/>
            <person name="Sun H."/>
            <person name="Tunlid A."/>
            <person name="Henrissat B."/>
            <person name="Grigoriev I.V."/>
            <person name="Hibbett D.S."/>
            <person name="Martin F."/>
            <person name="Nordberg H.P."/>
            <person name="Cantor M.N."/>
            <person name="Hua S.X."/>
        </authorList>
    </citation>
    <scope>NUCLEOTIDE SEQUENCE [LARGE SCALE GENOMIC DNA]</scope>
    <source>
        <strain evidence="7 8">Zn</strain>
    </source>
</reference>
<evidence type="ECO:0000256" key="5">
    <source>
        <dbReference type="SAM" id="MobiDB-lite"/>
    </source>
</evidence>
<feature type="coiled-coil region" evidence="4">
    <location>
        <begin position="153"/>
        <end position="180"/>
    </location>
</feature>
<dbReference type="GO" id="GO:0005737">
    <property type="term" value="C:cytoplasm"/>
    <property type="evidence" value="ECO:0007669"/>
    <property type="project" value="TreeGrafter"/>
</dbReference>
<evidence type="ECO:0000259" key="6">
    <source>
        <dbReference type="PROSITE" id="PS50303"/>
    </source>
</evidence>
<dbReference type="EMBL" id="KN832879">
    <property type="protein sequence ID" value="KIM98989.1"/>
    <property type="molecule type" value="Genomic_DNA"/>
</dbReference>
<dbReference type="Gene3D" id="1.25.10.10">
    <property type="entry name" value="Leucine-rich Repeat Variant"/>
    <property type="match status" value="1"/>
</dbReference>
<protein>
    <recommendedName>
        <fullName evidence="6">PUM-HD domain-containing protein</fullName>
    </recommendedName>
</protein>
<dbReference type="InterPro" id="IPR033712">
    <property type="entry name" value="Pumilio_RNA-bd"/>
</dbReference>
<keyword evidence="8" id="KW-1185">Reference proteome</keyword>
<dbReference type="CDD" id="cd07920">
    <property type="entry name" value="Pumilio"/>
    <property type="match status" value="1"/>
</dbReference>
<dbReference type="HOGENOM" id="CLU_009803_0_0_1"/>
<dbReference type="STRING" id="913774.A0A0C3H6P7"/>
<organism evidence="7 8">
    <name type="scientific">Oidiodendron maius (strain Zn)</name>
    <dbReference type="NCBI Taxonomy" id="913774"/>
    <lineage>
        <taxon>Eukaryota</taxon>
        <taxon>Fungi</taxon>
        <taxon>Dikarya</taxon>
        <taxon>Ascomycota</taxon>
        <taxon>Pezizomycotina</taxon>
        <taxon>Leotiomycetes</taxon>
        <taxon>Leotiomycetes incertae sedis</taxon>
        <taxon>Myxotrichaceae</taxon>
        <taxon>Oidiodendron</taxon>
    </lineage>
</organism>
<dbReference type="PROSITE" id="PS50303">
    <property type="entry name" value="PUM_HD"/>
    <property type="match status" value="1"/>
</dbReference>
<dbReference type="InterPro" id="IPR001313">
    <property type="entry name" value="Pumilio_RNA-bd_rpt"/>
</dbReference>
<feature type="repeat" description="Pumilio" evidence="3">
    <location>
        <begin position="709"/>
        <end position="747"/>
    </location>
</feature>
<dbReference type="GO" id="GO:0003730">
    <property type="term" value="F:mRNA 3'-UTR binding"/>
    <property type="evidence" value="ECO:0007669"/>
    <property type="project" value="TreeGrafter"/>
</dbReference>
<dbReference type="PROSITE" id="PS50302">
    <property type="entry name" value="PUM"/>
    <property type="match status" value="3"/>
</dbReference>
<dbReference type="PANTHER" id="PTHR12537:SF48">
    <property type="entry name" value="MEIOTIC COILED-COIL PROTEIN 2"/>
    <property type="match status" value="1"/>
</dbReference>
<keyword evidence="1" id="KW-0677">Repeat</keyword>
<dbReference type="InParanoid" id="A0A0C3H6P7"/>
<sequence>MSATASTGSPILRRVVSSIASSQENASCPSDDKVAARLIAATALSSSKLGNQAPKKMKTTHDGASSSDDGGPNPMDKLLAKLSEQQDALSKQRELLRSTEEQTVYALTVESVSGTSNSTIVTPALDSLNSSTAPTTHTPNSGKKEAPPSAEEVLRLKLELEAAKGKLARMDQELAQSRITKHSLDQVIGTPSELDYPVDQQTDESDLHLNNFQQSFKPDVRYQSHRDRSWAAGDDSRSDTSDCLSASGFNRTRAIWGNGLKPSFSGAQPSVMSFQSSDALAANQWVNRGFGQPFLDTHMQFTGAASVNNLRGDRMMPDPDLLMASSTNRRNNLGGRFNNRAVGSFSYASSSGSFEGFTPVSSSFGAGGVGTVVGTTLSLGMPGLTAGLYSGYQPQPIGTPLSPHAAEFTSSTGWKVQAVATEGQTYLPTTEPLNYRRLLDRTVNCNWKYIVDKIVCNNDQQASIFLQQKLKVGTTEQKYDIVEAIVAQAYPLMVNRFGNFLVQRCFEHGTPEQVIKIADAIRGNTLNLSMDAFGCHVVQKAFDSVPEDYKAIMVHELLRRIPETVIHRYACHVWQKLFELRWTESPPQIMKYVNEALRGMWHEVALGETGSLVVQNIFENCLEEDKRPCIEEVLASIDIVAHGQFGNWCIQHICEHGAPADRSRAIDHVIRYASEYSMDQFASKVVEKCLKIGGVDFLGRYLDRVCEGRLDRPRIPLIDIASDQYGNYLIQYILTHSNPQHREIVAQHIRKHMVSLRGSKFGSRVGMLCTNPAIQTRPGPGVSPAMGSANPRMPQQNSRYPGPYR</sequence>
<evidence type="ECO:0000256" key="4">
    <source>
        <dbReference type="SAM" id="Coils"/>
    </source>
</evidence>
<reference evidence="8" key="2">
    <citation type="submission" date="2015-01" db="EMBL/GenBank/DDBJ databases">
        <title>Evolutionary Origins and Diversification of the Mycorrhizal Mutualists.</title>
        <authorList>
            <consortium name="DOE Joint Genome Institute"/>
            <consortium name="Mycorrhizal Genomics Consortium"/>
            <person name="Kohler A."/>
            <person name="Kuo A."/>
            <person name="Nagy L.G."/>
            <person name="Floudas D."/>
            <person name="Copeland A."/>
            <person name="Barry K.W."/>
            <person name="Cichocki N."/>
            <person name="Veneault-Fourrey C."/>
            <person name="LaButti K."/>
            <person name="Lindquist E.A."/>
            <person name="Lipzen A."/>
            <person name="Lundell T."/>
            <person name="Morin E."/>
            <person name="Murat C."/>
            <person name="Riley R."/>
            <person name="Ohm R."/>
            <person name="Sun H."/>
            <person name="Tunlid A."/>
            <person name="Henrissat B."/>
            <person name="Grigoriev I.V."/>
            <person name="Hibbett D.S."/>
            <person name="Martin F."/>
        </authorList>
    </citation>
    <scope>NUCLEOTIDE SEQUENCE [LARGE SCALE GENOMIC DNA]</scope>
    <source>
        <strain evidence="8">Zn</strain>
    </source>
</reference>
<evidence type="ECO:0000256" key="1">
    <source>
        <dbReference type="ARBA" id="ARBA00022737"/>
    </source>
</evidence>
<evidence type="ECO:0000313" key="7">
    <source>
        <dbReference type="EMBL" id="KIM98989.1"/>
    </source>
</evidence>
<dbReference type="AlphaFoldDB" id="A0A0C3H6P7"/>
<keyword evidence="4" id="KW-0175">Coiled coil</keyword>